<evidence type="ECO:0000313" key="2">
    <source>
        <dbReference type="EMBL" id="BAB48023.1"/>
    </source>
</evidence>
<feature type="transmembrane region" description="Helical" evidence="1">
    <location>
        <begin position="16"/>
        <end position="34"/>
    </location>
</feature>
<name>Q98MU0_RHILO</name>
<organism evidence="2 3">
    <name type="scientific">Mesorhizobium japonicum (strain LMG 29417 / CECT 9101 / MAFF 303099)</name>
    <name type="common">Mesorhizobium loti (strain MAFF 303099)</name>
    <dbReference type="NCBI Taxonomy" id="266835"/>
    <lineage>
        <taxon>Bacteria</taxon>
        <taxon>Pseudomonadati</taxon>
        <taxon>Pseudomonadota</taxon>
        <taxon>Alphaproteobacteria</taxon>
        <taxon>Hyphomicrobiales</taxon>
        <taxon>Phyllobacteriaceae</taxon>
        <taxon>Mesorhizobium</taxon>
    </lineage>
</organism>
<keyword evidence="1" id="KW-0812">Transmembrane</keyword>
<reference evidence="2 3" key="1">
    <citation type="journal article" date="2000" name="DNA Res.">
        <title>Complete genome structure of the nitrogen-fixing symbiotic bacterium Mesorhizobium loti.</title>
        <authorList>
            <person name="Kaneko T."/>
            <person name="Nakamura Y."/>
            <person name="Sato S."/>
            <person name="Asamizu E."/>
            <person name="Kato T."/>
            <person name="Sasamoto S."/>
            <person name="Watanabe A."/>
            <person name="Idesawa K."/>
            <person name="Ishikawa A."/>
            <person name="Kawashima K."/>
            <person name="Kimura T."/>
            <person name="Kishida Y."/>
            <person name="Kiyokawa C."/>
            <person name="Kohara M."/>
            <person name="Matsumoto M."/>
            <person name="Matsuno A."/>
            <person name="Mochizuki Y."/>
            <person name="Nakayama S."/>
            <person name="Nakazaki N."/>
            <person name="Shimpo S."/>
            <person name="Sugimoto M."/>
            <person name="Takeuchi C."/>
            <person name="Yamada M."/>
            <person name="Tabata S."/>
        </authorList>
    </citation>
    <scope>NUCLEOTIDE SEQUENCE [LARGE SCALE GENOMIC DNA]</scope>
    <source>
        <strain evidence="3">LMG 29417 / CECT 9101 / MAFF 303099</strain>
    </source>
</reference>
<dbReference type="KEGG" id="mlo:msl0440"/>
<dbReference type="RefSeq" id="WP_010909379.1">
    <property type="nucleotide sequence ID" value="NC_002678.2"/>
</dbReference>
<gene>
    <name evidence="2" type="ordered locus">msl0440</name>
</gene>
<accession>Q98MU0</accession>
<keyword evidence="1" id="KW-1133">Transmembrane helix</keyword>
<evidence type="ECO:0000256" key="1">
    <source>
        <dbReference type="SAM" id="Phobius"/>
    </source>
</evidence>
<dbReference type="EMBL" id="BA000012">
    <property type="protein sequence ID" value="BAB48023.1"/>
    <property type="molecule type" value="Genomic_DNA"/>
</dbReference>
<dbReference type="PATRIC" id="fig|266835.9.peg.355"/>
<protein>
    <submittedName>
        <fullName evidence="2">Msl0440 protein</fullName>
    </submittedName>
</protein>
<dbReference type="Proteomes" id="UP000000552">
    <property type="component" value="Chromosome"/>
</dbReference>
<sequence length="74" mass="8476">MWSKIKDFFLHSETIFLARLQVFVGVVVATFLSLDPSLFQTYVPTKWLPVYMLAVGVLTEYARKRNDPNIGKAP</sequence>
<proteinExistence type="predicted"/>
<dbReference type="AlphaFoldDB" id="Q98MU0"/>
<evidence type="ECO:0000313" key="3">
    <source>
        <dbReference type="Proteomes" id="UP000000552"/>
    </source>
</evidence>
<dbReference type="HOGENOM" id="CLU_2685282_0_0_5"/>
<keyword evidence="1" id="KW-0472">Membrane</keyword>